<gene>
    <name evidence="4" type="ORF">ACHAWU_009116</name>
</gene>
<reference evidence="4 5" key="1">
    <citation type="submission" date="2024-10" db="EMBL/GenBank/DDBJ databases">
        <title>Updated reference genomes for cyclostephanoid diatoms.</title>
        <authorList>
            <person name="Roberts W.R."/>
            <person name="Alverson A.J."/>
        </authorList>
    </citation>
    <scope>NUCLEOTIDE SEQUENCE [LARGE SCALE GENOMIC DNA]</scope>
    <source>
        <strain evidence="4 5">AJA232-27</strain>
    </source>
</reference>
<dbReference type="Proteomes" id="UP001530293">
    <property type="component" value="Unassembled WGS sequence"/>
</dbReference>
<feature type="compositionally biased region" description="Gly residues" evidence="1">
    <location>
        <begin position="307"/>
        <end position="318"/>
    </location>
</feature>
<dbReference type="PANTHER" id="PTHR22897:SF8">
    <property type="entry name" value="SULFHYDRYL OXIDASE"/>
    <property type="match status" value="1"/>
</dbReference>
<keyword evidence="5" id="KW-1185">Reference proteome</keyword>
<dbReference type="EMBL" id="JALLBG020000202">
    <property type="protein sequence ID" value="KAL3759337.1"/>
    <property type="molecule type" value="Genomic_DNA"/>
</dbReference>
<evidence type="ECO:0000313" key="4">
    <source>
        <dbReference type="EMBL" id="KAL3759337.1"/>
    </source>
</evidence>
<protein>
    <recommendedName>
        <fullName evidence="3">Thioredoxin domain-containing protein</fullName>
    </recommendedName>
</protein>
<comment type="caution">
    <text evidence="4">The sequence shown here is derived from an EMBL/GenBank/DDBJ whole genome shotgun (WGS) entry which is preliminary data.</text>
</comment>
<feature type="compositionally biased region" description="Low complexity" evidence="1">
    <location>
        <begin position="543"/>
        <end position="581"/>
    </location>
</feature>
<dbReference type="InterPro" id="IPR039798">
    <property type="entry name" value="Sulfhydryl_oxidase"/>
</dbReference>
<sequence>MRSSLPYSSSSLPIFLLAFFATHSLLQFVVVRGDAFEDLWNQYMQQSDAKEKQQQQQYESTVSRRERNLDHWDVPTAAAYLGLHPETLKPLPRFASTESSASSSTTTAENNLIADEYIGHDAAILFYAQWDRNSHAVAPTWDAIATHLHAGSISSNIIMALFDCEKNTKHVELCTAAGITAYPTIMYVGSGTFHDTDWLSRVVVGKDKSAGPYGATTLRRTVKFQGNWQYGDQILDWIIIMKGLSSWHTIAESGPLRGLRNGLFRFLIGGGSKSSSRSSLKKRGAEAGGGGSLPVGVPPHFQSELRSGGGGGGGGSGSGASSESAKKIKNLEKELNATMKEKELYELAATHSNLLLEGLLFPKSKLDTNASTDSSSQHHQHIDPFTILTNSDGWYRNATVLPIKTKTPTNDNNIQQHHPSILRSCVLELAIDYCNRLTTRSTKAYLGVLNAIPESDPFPTLDEIEQYLLEDVKSHEPYCGLLESCMVSNFEKEEECRPQSCPFVNEAACTYAESCLEPEIQNEYGVALGLIEKGETVLDKILESSTSSSEGGSNSGIDNSGTASGKTSEGATTTGSSSSSVGGWGIPVGK</sequence>
<dbReference type="PANTHER" id="PTHR22897">
    <property type="entry name" value="QUIESCIN Q6-RELATED SULFHYDRYL OXIDASE"/>
    <property type="match status" value="1"/>
</dbReference>
<feature type="chain" id="PRO_5044832542" description="Thioredoxin domain-containing protein" evidence="2">
    <location>
        <begin position="27"/>
        <end position="590"/>
    </location>
</feature>
<evidence type="ECO:0000256" key="1">
    <source>
        <dbReference type="SAM" id="MobiDB-lite"/>
    </source>
</evidence>
<accession>A0ABD3MAV9</accession>
<evidence type="ECO:0000313" key="5">
    <source>
        <dbReference type="Proteomes" id="UP001530293"/>
    </source>
</evidence>
<feature type="region of interest" description="Disordered" evidence="1">
    <location>
        <begin position="271"/>
        <end position="325"/>
    </location>
</feature>
<dbReference type="SUPFAM" id="SSF52833">
    <property type="entry name" value="Thioredoxin-like"/>
    <property type="match status" value="1"/>
</dbReference>
<dbReference type="Gene3D" id="3.40.30.10">
    <property type="entry name" value="Glutaredoxin"/>
    <property type="match status" value="1"/>
</dbReference>
<evidence type="ECO:0000259" key="3">
    <source>
        <dbReference type="Pfam" id="PF00085"/>
    </source>
</evidence>
<keyword evidence="2" id="KW-0732">Signal</keyword>
<dbReference type="AlphaFoldDB" id="A0ABD3MAV9"/>
<feature type="region of interest" description="Disordered" evidence="1">
    <location>
        <begin position="543"/>
        <end position="590"/>
    </location>
</feature>
<organism evidence="4 5">
    <name type="scientific">Discostella pseudostelligera</name>
    <dbReference type="NCBI Taxonomy" id="259834"/>
    <lineage>
        <taxon>Eukaryota</taxon>
        <taxon>Sar</taxon>
        <taxon>Stramenopiles</taxon>
        <taxon>Ochrophyta</taxon>
        <taxon>Bacillariophyta</taxon>
        <taxon>Coscinodiscophyceae</taxon>
        <taxon>Thalassiosirophycidae</taxon>
        <taxon>Stephanodiscales</taxon>
        <taxon>Stephanodiscaceae</taxon>
        <taxon>Discostella</taxon>
    </lineage>
</organism>
<dbReference type="CDD" id="cd02961">
    <property type="entry name" value="PDI_a_family"/>
    <property type="match status" value="1"/>
</dbReference>
<name>A0ABD3MAV9_9STRA</name>
<proteinExistence type="predicted"/>
<dbReference type="InterPro" id="IPR036249">
    <property type="entry name" value="Thioredoxin-like_sf"/>
</dbReference>
<evidence type="ECO:0000256" key="2">
    <source>
        <dbReference type="SAM" id="SignalP"/>
    </source>
</evidence>
<feature type="signal peptide" evidence="2">
    <location>
        <begin position="1"/>
        <end position="26"/>
    </location>
</feature>
<dbReference type="Pfam" id="PF00085">
    <property type="entry name" value="Thioredoxin"/>
    <property type="match status" value="1"/>
</dbReference>
<dbReference type="InterPro" id="IPR013766">
    <property type="entry name" value="Thioredoxin_domain"/>
</dbReference>
<feature type="domain" description="Thioredoxin" evidence="3">
    <location>
        <begin position="122"/>
        <end position="192"/>
    </location>
</feature>